<dbReference type="AlphaFoldDB" id="A0A0G3GTR8"/>
<dbReference type="Proteomes" id="UP000035368">
    <property type="component" value="Chromosome"/>
</dbReference>
<name>A0A0G3GTR8_9CORY</name>
<dbReference type="EMBL" id="CP011541">
    <property type="protein sequence ID" value="AKK03945.1"/>
    <property type="molecule type" value="Genomic_DNA"/>
</dbReference>
<sequence>MTSQNLAASPEIRPASLADAEAIAEIFNHAVLNTVASWLLEPVTVENRQDWLRSHHVLVAEISGQVVGFAGYGQYRPAAGYRFTVENSVYIREGFYGRGLAGSLMESLITEAREQGLRVMLANIEAGNVASIKLHEKLGFRRVGLFPGVGDKNNQRLDLAILQLDL</sequence>
<protein>
    <submittedName>
        <fullName evidence="4">Sortase-like acyltransferase</fullName>
        <ecNumber evidence="4">2.3.1.183</ecNumber>
    </submittedName>
</protein>
<gene>
    <name evidence="4" type="ORF">CEPID_10575</name>
</gene>
<organism evidence="4 5">
    <name type="scientific">Corynebacterium epidermidicanis</name>
    <dbReference type="NCBI Taxonomy" id="1050174"/>
    <lineage>
        <taxon>Bacteria</taxon>
        <taxon>Bacillati</taxon>
        <taxon>Actinomycetota</taxon>
        <taxon>Actinomycetes</taxon>
        <taxon>Mycobacteriales</taxon>
        <taxon>Corynebacteriaceae</taxon>
        <taxon>Corynebacterium</taxon>
    </lineage>
</organism>
<dbReference type="Gene3D" id="3.40.630.30">
    <property type="match status" value="1"/>
</dbReference>
<keyword evidence="5" id="KW-1185">Reference proteome</keyword>
<dbReference type="RefSeq" id="WP_236684238.1">
    <property type="nucleotide sequence ID" value="NZ_CP011541.1"/>
</dbReference>
<dbReference type="PANTHER" id="PTHR43072:SF23">
    <property type="entry name" value="UPF0039 PROTEIN C11D3.02C"/>
    <property type="match status" value="1"/>
</dbReference>
<proteinExistence type="predicted"/>
<evidence type="ECO:0000259" key="3">
    <source>
        <dbReference type="PROSITE" id="PS51186"/>
    </source>
</evidence>
<dbReference type="EC" id="2.3.1.183" evidence="4"/>
<accession>A0A0G3GTR8</accession>
<dbReference type="InterPro" id="IPR016181">
    <property type="entry name" value="Acyl_CoA_acyltransferase"/>
</dbReference>
<dbReference type="PATRIC" id="fig|1050174.4.peg.2130"/>
<dbReference type="SUPFAM" id="SSF55729">
    <property type="entry name" value="Acyl-CoA N-acyltransferases (Nat)"/>
    <property type="match status" value="1"/>
</dbReference>
<dbReference type="Pfam" id="PF00583">
    <property type="entry name" value="Acetyltransf_1"/>
    <property type="match status" value="1"/>
</dbReference>
<feature type="domain" description="N-acetyltransferase" evidence="3">
    <location>
        <begin position="10"/>
        <end position="166"/>
    </location>
</feature>
<evidence type="ECO:0000313" key="4">
    <source>
        <dbReference type="EMBL" id="AKK03945.1"/>
    </source>
</evidence>
<evidence type="ECO:0000313" key="5">
    <source>
        <dbReference type="Proteomes" id="UP000035368"/>
    </source>
</evidence>
<evidence type="ECO:0000256" key="1">
    <source>
        <dbReference type="ARBA" id="ARBA00022679"/>
    </source>
</evidence>
<dbReference type="PANTHER" id="PTHR43072">
    <property type="entry name" value="N-ACETYLTRANSFERASE"/>
    <property type="match status" value="1"/>
</dbReference>
<keyword evidence="2 4" id="KW-0012">Acyltransferase</keyword>
<reference evidence="4 5" key="1">
    <citation type="submission" date="2015-05" db="EMBL/GenBank/DDBJ databases">
        <title>Complete genome sequence of Corynebacterium epidermidicanis DSM 45586, isolated from the skin of a dog suffering from pruritus.</title>
        <authorList>
            <person name="Ruckert C."/>
            <person name="Albersmeier A."/>
            <person name="Winkler A."/>
            <person name="Tauch A."/>
        </authorList>
    </citation>
    <scope>NUCLEOTIDE SEQUENCE [LARGE SCALE GENOMIC DNA]</scope>
    <source>
        <strain evidence="4 5">DSM 45586</strain>
    </source>
</reference>
<dbReference type="GO" id="GO:0102971">
    <property type="term" value="F:phosphinothricin N-acetyltransferase activity"/>
    <property type="evidence" value="ECO:0007669"/>
    <property type="project" value="UniProtKB-EC"/>
</dbReference>
<dbReference type="CDD" id="cd04301">
    <property type="entry name" value="NAT_SF"/>
    <property type="match status" value="1"/>
</dbReference>
<keyword evidence="1 4" id="KW-0808">Transferase</keyword>
<dbReference type="KEGG" id="cei:CEPID_10575"/>
<dbReference type="InterPro" id="IPR000182">
    <property type="entry name" value="GNAT_dom"/>
</dbReference>
<dbReference type="PROSITE" id="PS51186">
    <property type="entry name" value="GNAT"/>
    <property type="match status" value="1"/>
</dbReference>
<evidence type="ECO:0000256" key="2">
    <source>
        <dbReference type="ARBA" id="ARBA00023315"/>
    </source>
</evidence>